<evidence type="ECO:0000313" key="3">
    <source>
        <dbReference type="Proteomes" id="UP001442494"/>
    </source>
</evidence>
<dbReference type="Proteomes" id="UP001442494">
    <property type="component" value="Unassembled WGS sequence"/>
</dbReference>
<evidence type="ECO:0000313" key="2">
    <source>
        <dbReference type="EMBL" id="MEP0866629.1"/>
    </source>
</evidence>
<proteinExistence type="predicted"/>
<evidence type="ECO:0000259" key="1">
    <source>
        <dbReference type="Pfam" id="PF14065"/>
    </source>
</evidence>
<accession>A0ABV0JT59</accession>
<reference evidence="2 3" key="1">
    <citation type="submission" date="2022-04" db="EMBL/GenBank/DDBJ databases">
        <title>Positive selection, recombination, and allopatry shape intraspecific diversity of widespread and dominant cyanobacteria.</title>
        <authorList>
            <person name="Wei J."/>
            <person name="Shu W."/>
            <person name="Hu C."/>
        </authorList>
    </citation>
    <scope>NUCLEOTIDE SEQUENCE [LARGE SCALE GENOMIC DNA]</scope>
    <source>
        <strain evidence="2 3">GB2-A5</strain>
    </source>
</reference>
<dbReference type="InterPro" id="IPR025351">
    <property type="entry name" value="Pvc16_N"/>
</dbReference>
<protein>
    <submittedName>
        <fullName evidence="2">DUF4255 domain-containing protein</fullName>
    </submittedName>
</protein>
<name>A0ABV0JT59_9CYAN</name>
<sequence>MIPATAQTLAEILAGGTSLLNTEQIDFNHPGMRQDIRPALNLYCYNIGENGQVDRRLNPEKTHTGTLNRSPLWFDISFLVSAWDCTALGEQRLLSEALTMLLPHRPIAEELLVPALRGHGNLSMIVSAIGFIEAAALWSALGVPLRPALYVTVTVPFTLQGEPNTPKEVVKKREKVMSFEFKTHNS</sequence>
<keyword evidence="3" id="KW-1185">Reference proteome</keyword>
<organism evidence="2 3">
    <name type="scientific">Funiculus sociatus GB2-A5</name>
    <dbReference type="NCBI Taxonomy" id="2933946"/>
    <lineage>
        <taxon>Bacteria</taxon>
        <taxon>Bacillati</taxon>
        <taxon>Cyanobacteriota</taxon>
        <taxon>Cyanophyceae</taxon>
        <taxon>Coleofasciculales</taxon>
        <taxon>Coleofasciculaceae</taxon>
        <taxon>Funiculus</taxon>
    </lineage>
</organism>
<dbReference type="EMBL" id="JAMPKK010000047">
    <property type="protein sequence ID" value="MEP0866629.1"/>
    <property type="molecule type" value="Genomic_DNA"/>
</dbReference>
<gene>
    <name evidence="2" type="ORF">NDI37_19410</name>
</gene>
<dbReference type="RefSeq" id="WP_190421269.1">
    <property type="nucleotide sequence ID" value="NZ_JAMPKK010000047.1"/>
</dbReference>
<comment type="caution">
    <text evidence="2">The sequence shown here is derived from an EMBL/GenBank/DDBJ whole genome shotgun (WGS) entry which is preliminary data.</text>
</comment>
<feature type="domain" description="Pvc16 N-terminal" evidence="1">
    <location>
        <begin position="7"/>
        <end position="171"/>
    </location>
</feature>
<dbReference type="Pfam" id="PF14065">
    <property type="entry name" value="Pvc16_N"/>
    <property type="match status" value="1"/>
</dbReference>